<dbReference type="Pfam" id="PF03901">
    <property type="entry name" value="Glyco_transf_22"/>
    <property type="match status" value="1"/>
</dbReference>
<reference evidence="13 14" key="1">
    <citation type="submission" date="2018-08" db="EMBL/GenBank/DDBJ databases">
        <title>Draft genome of the lignicolous fungus Coniochaeta pulveracea.</title>
        <authorList>
            <person name="Borstlap C.J."/>
            <person name="De Witt R.N."/>
            <person name="Botha A."/>
            <person name="Volschenk H."/>
        </authorList>
    </citation>
    <scope>NUCLEOTIDE SEQUENCE [LARGE SCALE GENOMIC DNA]</scope>
    <source>
        <strain evidence="13 14">CAB683</strain>
    </source>
</reference>
<keyword evidence="14" id="KW-1185">Reference proteome</keyword>
<evidence type="ECO:0000256" key="11">
    <source>
        <dbReference type="ARBA" id="ARBA00048899"/>
    </source>
</evidence>
<feature type="transmembrane region" description="Helical" evidence="12">
    <location>
        <begin position="101"/>
        <end position="122"/>
    </location>
</feature>
<dbReference type="OrthoDB" id="19039at2759"/>
<dbReference type="STRING" id="177199.A0A420Y457"/>
<gene>
    <name evidence="13" type="primary">ALG12</name>
    <name evidence="13" type="ORF">DL546_002862</name>
</gene>
<keyword evidence="5 13" id="KW-0808">Transferase</keyword>
<evidence type="ECO:0000256" key="4">
    <source>
        <dbReference type="ARBA" id="ARBA00022676"/>
    </source>
</evidence>
<evidence type="ECO:0000256" key="12">
    <source>
        <dbReference type="RuleBase" id="RU363075"/>
    </source>
</evidence>
<comment type="caution">
    <text evidence="13">The sequence shown here is derived from an EMBL/GenBank/DDBJ whole genome shotgun (WGS) entry which is preliminary data.</text>
</comment>
<dbReference type="UniPathway" id="UPA00378"/>
<evidence type="ECO:0000313" key="13">
    <source>
        <dbReference type="EMBL" id="RKU42655.1"/>
    </source>
</evidence>
<evidence type="ECO:0000256" key="6">
    <source>
        <dbReference type="ARBA" id="ARBA00022692"/>
    </source>
</evidence>
<comment type="subcellular location">
    <subcellularLocation>
        <location evidence="1 12">Endoplasmic reticulum membrane</location>
        <topology evidence="1 12">Multi-pass membrane protein</topology>
    </subcellularLocation>
</comment>
<evidence type="ECO:0000256" key="3">
    <source>
        <dbReference type="ARBA" id="ARBA00007063"/>
    </source>
</evidence>
<comment type="caution">
    <text evidence="12">Lacks conserved residue(s) required for the propagation of feature annotation.</text>
</comment>
<dbReference type="GO" id="GO:0006487">
    <property type="term" value="P:protein N-linked glycosylation"/>
    <property type="evidence" value="ECO:0007669"/>
    <property type="project" value="TreeGrafter"/>
</dbReference>
<keyword evidence="8 12" id="KW-1133">Transmembrane helix</keyword>
<keyword evidence="7 12" id="KW-0256">Endoplasmic reticulum</keyword>
<keyword evidence="6 12" id="KW-0812">Transmembrane</keyword>
<accession>A0A420Y457</accession>
<dbReference type="PANTHER" id="PTHR22760">
    <property type="entry name" value="GLYCOSYLTRANSFERASE"/>
    <property type="match status" value="1"/>
</dbReference>
<dbReference type="EMBL" id="QVQW01000053">
    <property type="protein sequence ID" value="RKU42655.1"/>
    <property type="molecule type" value="Genomic_DNA"/>
</dbReference>
<evidence type="ECO:0000256" key="5">
    <source>
        <dbReference type="ARBA" id="ARBA00022679"/>
    </source>
</evidence>
<evidence type="ECO:0000256" key="1">
    <source>
        <dbReference type="ARBA" id="ARBA00004477"/>
    </source>
</evidence>
<evidence type="ECO:0000313" key="14">
    <source>
        <dbReference type="Proteomes" id="UP000275385"/>
    </source>
</evidence>
<comment type="similarity">
    <text evidence="3 12">Belongs to the glycosyltransferase 22 family.</text>
</comment>
<feature type="transmembrane region" description="Helical" evidence="12">
    <location>
        <begin position="134"/>
        <end position="154"/>
    </location>
</feature>
<dbReference type="PANTHER" id="PTHR22760:SF1">
    <property type="entry name" value="DOL-P-MAN:MAN(7)GLCNAC(2)-PP-DOL ALPHA-1,6-MANNOSYLTRANSFERASE"/>
    <property type="match status" value="1"/>
</dbReference>
<dbReference type="InterPro" id="IPR005599">
    <property type="entry name" value="GPI_mannosylTrfase"/>
</dbReference>
<evidence type="ECO:0000256" key="2">
    <source>
        <dbReference type="ARBA" id="ARBA00004922"/>
    </source>
</evidence>
<keyword evidence="9 12" id="KW-0472">Membrane</keyword>
<organism evidence="13 14">
    <name type="scientific">Coniochaeta pulveracea</name>
    <dbReference type="NCBI Taxonomy" id="177199"/>
    <lineage>
        <taxon>Eukaryota</taxon>
        <taxon>Fungi</taxon>
        <taxon>Dikarya</taxon>
        <taxon>Ascomycota</taxon>
        <taxon>Pezizomycotina</taxon>
        <taxon>Sordariomycetes</taxon>
        <taxon>Sordariomycetidae</taxon>
        <taxon>Coniochaetales</taxon>
        <taxon>Coniochaetaceae</taxon>
        <taxon>Coniochaeta</taxon>
    </lineage>
</organism>
<dbReference type="GO" id="GO:0052917">
    <property type="term" value="F:dol-P-Man:Man(7)GlcNAc(2)-PP-Dol alpha-1,6-mannosyltransferase activity"/>
    <property type="evidence" value="ECO:0007669"/>
    <property type="project" value="UniProtKB-EC"/>
</dbReference>
<comment type="catalytic activity">
    <reaction evidence="11">
        <text>an alpha-D-Man-(1-&gt;2)-alpha-D-Man-(1-&gt;2)-alpha-D-Man-(1-&gt;3)-[alpha-D-Man-(1-&gt;2)-alpha-D-Man-(1-&gt;3)-alpha-D-Man-(1-&gt;6)]-beta-D-Man-(1-&gt;4)-beta-D-GlcNAc-(1-&gt;4)-alpha-D-GlcNAc-diphospho-di-trans,poly-cis-dolichol + a di-trans,poly-cis-dolichyl beta-D-mannosyl phosphate = an alpha-D-Man-(1-&gt;2)-alpha-D-Man-(1-&gt;2)-alpha-D-Man-(1-&gt;3)-[alpha-D-Man-(1-&gt;2)-alpha-D-Man-(1-&gt;3)-[alpha-D-Man-(1-&gt;6)]-alpha-D-Man-(1-&gt;6)]-beta-D-Man-(1-&gt;4)-beta-D-GlcNAc-(1-&gt;4)-alpha-D-GlcNAc-diphospho-di-trans,poly-cis-dolichol + a di-trans,poly-cis-dolichyl phosphate + H(+)</text>
        <dbReference type="Rhea" id="RHEA:29535"/>
        <dbReference type="Rhea" id="RHEA-COMP:19498"/>
        <dbReference type="Rhea" id="RHEA-COMP:19501"/>
        <dbReference type="Rhea" id="RHEA-COMP:19518"/>
        <dbReference type="Rhea" id="RHEA-COMP:19519"/>
        <dbReference type="ChEBI" id="CHEBI:15378"/>
        <dbReference type="ChEBI" id="CHEBI:57683"/>
        <dbReference type="ChEBI" id="CHEBI:58211"/>
        <dbReference type="ChEBI" id="CHEBI:132517"/>
        <dbReference type="ChEBI" id="CHEBI:132519"/>
        <dbReference type="EC" id="2.4.1.260"/>
    </reaction>
    <physiologicalReaction direction="left-to-right" evidence="11">
        <dbReference type="Rhea" id="RHEA:29536"/>
    </physiologicalReaction>
</comment>
<comment type="function">
    <text evidence="10">Mannosyltransferase that operates in the biosynthetic pathway of dolichol-linked oligosaccharides, the glycan precursors employed in protein asparagine (N)-glycosylation. The assembly of dolichol-linked oligosaccharides begins on the cytosolic side of the endoplasmic reticulum membrane and finishes in its lumen. The sequential addition of sugars to dolichol pyrophosphate produces dolichol-linked oligosaccharides containing fourteen sugars, including two GlcNAcs, nine mannoses and three glucoses. Once assembled, the oligosaccharide is transferred from the lipid to nascent proteins by oligosaccharyltransferases. In the lumen of the endoplasmic reticulum, adds the eighth mannose residue in an alpha-1,6 linkage onto Man(7)GlcNAc(2)-PP-dolichol to produce Man(8)GlcNAc(2)-PP-dolichol.</text>
</comment>
<protein>
    <recommendedName>
        <fullName evidence="12">Mannosyltransferase</fullName>
        <ecNumber evidence="12">2.4.1.-</ecNumber>
    </recommendedName>
</protein>
<dbReference type="Proteomes" id="UP000275385">
    <property type="component" value="Unassembled WGS sequence"/>
</dbReference>
<sequence>MALLISVPLDAYFWQEPLWPELWGFYYNAILGMSSNWGVEPWYYYFEAALTRLFVNPLVGSMLVWEAVFSSRTSHLARPLMVPSLLFMAVYSLQPHKELRFIYYVVPPLTAAAAIGANNIFAKRTKSTRLAVKAVLVGSSVLLSFAASTGMLLISSLNYPGGEALAQLQTIIKTSPHPNRPITVHADVPSCMTGVTLFGAAANNHNTSIPSLSLDKTEDAIPLDTPEFWEQFDYLLIDSPMWIAGGHFTQLGVVEGYAGIELLKPGMRAAGYNLELNGPTEFFGKAAIVRSLRDKVRALTGGWWIGPRLEPMIGIWKRTDA</sequence>
<dbReference type="GO" id="GO:0005789">
    <property type="term" value="C:endoplasmic reticulum membrane"/>
    <property type="evidence" value="ECO:0007669"/>
    <property type="project" value="UniProtKB-SubCell"/>
</dbReference>
<keyword evidence="4 12" id="KW-0328">Glycosyltransferase</keyword>
<evidence type="ECO:0000256" key="10">
    <source>
        <dbReference type="ARBA" id="ARBA00044721"/>
    </source>
</evidence>
<name>A0A420Y457_9PEZI</name>
<comment type="pathway">
    <text evidence="2">Protein modification; protein glycosylation.</text>
</comment>
<dbReference type="AlphaFoldDB" id="A0A420Y457"/>
<proteinExistence type="inferred from homology"/>
<dbReference type="EC" id="2.4.1.-" evidence="12"/>
<evidence type="ECO:0000256" key="7">
    <source>
        <dbReference type="ARBA" id="ARBA00022824"/>
    </source>
</evidence>
<evidence type="ECO:0000256" key="9">
    <source>
        <dbReference type="ARBA" id="ARBA00023136"/>
    </source>
</evidence>
<evidence type="ECO:0000256" key="8">
    <source>
        <dbReference type="ARBA" id="ARBA00022989"/>
    </source>
</evidence>